<evidence type="ECO:0000313" key="5">
    <source>
        <dbReference type="Proteomes" id="UP000664265"/>
    </source>
</evidence>
<feature type="signal peptide" evidence="2">
    <location>
        <begin position="1"/>
        <end position="19"/>
    </location>
</feature>
<name>A0ABS3M265_9BACT</name>
<dbReference type="Gene3D" id="3.40.710.10">
    <property type="entry name" value="DD-peptidase/beta-lactamase superfamily"/>
    <property type="match status" value="1"/>
</dbReference>
<protein>
    <submittedName>
        <fullName evidence="4">Serine hydrolase</fullName>
    </submittedName>
</protein>
<evidence type="ECO:0000259" key="3">
    <source>
        <dbReference type="Pfam" id="PF00144"/>
    </source>
</evidence>
<dbReference type="Proteomes" id="UP000664265">
    <property type="component" value="Unassembled WGS sequence"/>
</dbReference>
<comment type="caution">
    <text evidence="4">The sequence shown here is derived from an EMBL/GenBank/DDBJ whole genome shotgun (WGS) entry which is preliminary data.</text>
</comment>
<evidence type="ECO:0000256" key="2">
    <source>
        <dbReference type="SAM" id="SignalP"/>
    </source>
</evidence>
<proteinExistence type="predicted"/>
<dbReference type="PANTHER" id="PTHR43283:SF11">
    <property type="entry name" value="BETA-LACTAMASE-RELATED DOMAIN-CONTAINING PROTEIN"/>
    <property type="match status" value="1"/>
</dbReference>
<organism evidence="4 5">
    <name type="scientific">Prevotella illustrans</name>
    <dbReference type="NCBI Taxonomy" id="2800387"/>
    <lineage>
        <taxon>Bacteria</taxon>
        <taxon>Pseudomonadati</taxon>
        <taxon>Bacteroidota</taxon>
        <taxon>Bacteroidia</taxon>
        <taxon>Bacteroidales</taxon>
        <taxon>Prevotellaceae</taxon>
        <taxon>Prevotella</taxon>
    </lineage>
</organism>
<dbReference type="PANTHER" id="PTHR43283">
    <property type="entry name" value="BETA-LACTAMASE-RELATED"/>
    <property type="match status" value="1"/>
</dbReference>
<feature type="chain" id="PRO_5045797506" evidence="2">
    <location>
        <begin position="20"/>
        <end position="396"/>
    </location>
</feature>
<keyword evidence="1 4" id="KW-0378">Hydrolase</keyword>
<reference evidence="4 5" key="1">
    <citation type="submission" date="2021-01" db="EMBL/GenBank/DDBJ databases">
        <title>Prevotella A2931 sp. nov.</title>
        <authorList>
            <person name="Buhl M."/>
            <person name="Oberhettinger P."/>
        </authorList>
    </citation>
    <scope>NUCLEOTIDE SEQUENCE [LARGE SCALE GENOMIC DNA]</scope>
    <source>
        <strain evidence="4 5">A2931</strain>
    </source>
</reference>
<dbReference type="EMBL" id="JAERMS010000001">
    <property type="protein sequence ID" value="MBO1362215.1"/>
    <property type="molecule type" value="Genomic_DNA"/>
</dbReference>
<dbReference type="GO" id="GO:0016787">
    <property type="term" value="F:hydrolase activity"/>
    <property type="evidence" value="ECO:0007669"/>
    <property type="project" value="UniProtKB-KW"/>
</dbReference>
<feature type="domain" description="Beta-lactamase-related" evidence="3">
    <location>
        <begin position="41"/>
        <end position="375"/>
    </location>
</feature>
<dbReference type="Pfam" id="PF00144">
    <property type="entry name" value="Beta-lactamase"/>
    <property type="match status" value="1"/>
</dbReference>
<dbReference type="SUPFAM" id="SSF56601">
    <property type="entry name" value="beta-lactamase/transpeptidase-like"/>
    <property type="match status" value="1"/>
</dbReference>
<sequence length="396" mass="43097">MKTLFFSFLFLTQALVSMAQGLPLVTPAAVGLDAKHLKYADKAIEKAIAHKDIPGAVLAVVRHGKLAYLKAYGNKRVVPYTEAMTTGTVFDMASCSKSMSTALSAMILIDQGKLRLTDAVTTYIPGFENWKDSLGHKETIRVVDLMTHTSGLPPYADVNMLKKRYGTPTPDSLIDYISHCRRDFKPKTDFQYSCLNYVTLQRIIETISGLNLRDFAKQHIFDPLGMKHTDYCPDTALAKSCAPTEKQPDGKCLQGVVHDPIARIINGGISGNAGVFSSAEDVAILCACLQNGGEWNGRRILSPMAVKCMRTVPRQVSTLGRTPGWDIFTDYATNNGDLLSPSTYGHTGYTGTSVVIDPENDISIILLTNRVHPDDGGACVALRSYVANAVAGSIRK</sequence>
<keyword evidence="2" id="KW-0732">Signal</keyword>
<dbReference type="InterPro" id="IPR012338">
    <property type="entry name" value="Beta-lactam/transpept-like"/>
</dbReference>
<gene>
    <name evidence="4" type="ORF">JHU38_00200</name>
</gene>
<evidence type="ECO:0000313" key="4">
    <source>
        <dbReference type="EMBL" id="MBO1362215.1"/>
    </source>
</evidence>
<dbReference type="InterPro" id="IPR050789">
    <property type="entry name" value="Diverse_Enzym_Activities"/>
</dbReference>
<accession>A0ABS3M265</accession>
<keyword evidence="5" id="KW-1185">Reference proteome</keyword>
<dbReference type="InterPro" id="IPR001466">
    <property type="entry name" value="Beta-lactam-related"/>
</dbReference>
<evidence type="ECO:0000256" key="1">
    <source>
        <dbReference type="ARBA" id="ARBA00022801"/>
    </source>
</evidence>